<evidence type="ECO:0000259" key="2">
    <source>
        <dbReference type="Pfam" id="PF06863"/>
    </source>
</evidence>
<evidence type="ECO:0000259" key="1">
    <source>
        <dbReference type="Pfam" id="PF06742"/>
    </source>
</evidence>
<sequence>MFLKMSNFDPIEVATETYIYVYPIVVMEITRQQYAAKTRSQHDANLLSHSRTLANDKWRSVARTNIDTLASGAWLDLSKTSATMTIAKSQLRFYMYQFLDMWTDTYAVIGSRTVGNEMVRLRIAAASDTAVKSDDVDFLIKSPTPTTWIIGRTYTNGKTDLLDAHQHQDGVIIKYDHPDEVQSTNQEITFAANIPPVEQAAKLSGSEFFELASRLIAQQGVHLTDGSISFRLRSLGFNVGELFMYENQTADAKAAIDQAPKRAALAITSVSNSYKQTTSGWSIALDNIGTYANNYLTRAIIAKFGLAANPPEDSVYASFAPQDERLELDGENMYSIHFEKDQIPPARFFWSLTVYDRDGFMIPNELRRFGLRSCDNLEYGSDGSLDIYLGPIKTDQFPESNWIPTVKGLVTATIRLYGPSNDALTGKWEPPAFSRVAN</sequence>
<feature type="domain" description="DUF1214" evidence="1">
    <location>
        <begin position="315"/>
        <end position="420"/>
    </location>
</feature>
<gene>
    <name evidence="3" type="ORF">UFOPK1826_00721</name>
</gene>
<proteinExistence type="predicted"/>
<dbReference type="Gene3D" id="2.60.40.1610">
    <property type="entry name" value="Domain of unknown function DUF1254"/>
    <property type="match status" value="1"/>
</dbReference>
<evidence type="ECO:0000313" key="3">
    <source>
        <dbReference type="EMBL" id="CAB4601843.1"/>
    </source>
</evidence>
<dbReference type="EMBL" id="CAEZUN010000075">
    <property type="protein sequence ID" value="CAB4601843.1"/>
    <property type="molecule type" value="Genomic_DNA"/>
</dbReference>
<dbReference type="Pfam" id="PF06742">
    <property type="entry name" value="DUF1214"/>
    <property type="match status" value="1"/>
</dbReference>
<dbReference type="Gene3D" id="2.60.120.600">
    <property type="entry name" value="Domain of unknown function DUF1214, C-terminal domain"/>
    <property type="match status" value="1"/>
</dbReference>
<protein>
    <submittedName>
        <fullName evidence="3">Unannotated protein</fullName>
    </submittedName>
</protein>
<reference evidence="3" key="1">
    <citation type="submission" date="2020-05" db="EMBL/GenBank/DDBJ databases">
        <authorList>
            <person name="Chiriac C."/>
            <person name="Salcher M."/>
            <person name="Ghai R."/>
            <person name="Kavagutti S V."/>
        </authorList>
    </citation>
    <scope>NUCLEOTIDE SEQUENCE</scope>
</reference>
<dbReference type="PANTHER" id="PTHR36509:SF2">
    <property type="entry name" value="BLL3101 PROTEIN"/>
    <property type="match status" value="1"/>
</dbReference>
<dbReference type="Pfam" id="PF06863">
    <property type="entry name" value="DUF1254"/>
    <property type="match status" value="1"/>
</dbReference>
<organism evidence="3">
    <name type="scientific">freshwater metagenome</name>
    <dbReference type="NCBI Taxonomy" id="449393"/>
    <lineage>
        <taxon>unclassified sequences</taxon>
        <taxon>metagenomes</taxon>
        <taxon>ecological metagenomes</taxon>
    </lineage>
</organism>
<dbReference type="AlphaFoldDB" id="A0A6J6GPS1"/>
<dbReference type="SUPFAM" id="SSF160935">
    <property type="entry name" value="VPA0735-like"/>
    <property type="match status" value="1"/>
</dbReference>
<feature type="domain" description="DUF1254" evidence="2">
    <location>
        <begin position="45"/>
        <end position="173"/>
    </location>
</feature>
<dbReference type="InterPro" id="IPR037050">
    <property type="entry name" value="DUF1254_sf"/>
</dbReference>
<dbReference type="PANTHER" id="PTHR36509">
    <property type="entry name" value="BLL3101 PROTEIN"/>
    <property type="match status" value="1"/>
</dbReference>
<dbReference type="InterPro" id="IPR010679">
    <property type="entry name" value="DUF1254"/>
</dbReference>
<dbReference type="InterPro" id="IPR037049">
    <property type="entry name" value="DUF1214_C_sf"/>
</dbReference>
<accession>A0A6J6GPS1</accession>
<name>A0A6J6GPS1_9ZZZZ</name>
<dbReference type="InterPro" id="IPR010621">
    <property type="entry name" value="DUF1214"/>
</dbReference>